<dbReference type="RefSeq" id="WP_380975077.1">
    <property type="nucleotide sequence ID" value="NZ_JBHTEF010000001.1"/>
</dbReference>
<evidence type="ECO:0000313" key="3">
    <source>
        <dbReference type="EMBL" id="MFC7581617.1"/>
    </source>
</evidence>
<dbReference type="InterPro" id="IPR039069">
    <property type="entry name" value="CE7"/>
</dbReference>
<dbReference type="Gene3D" id="3.40.50.1820">
    <property type="entry name" value="alpha/beta hydrolase"/>
    <property type="match status" value="1"/>
</dbReference>
<evidence type="ECO:0000256" key="1">
    <source>
        <dbReference type="SAM" id="MobiDB-lite"/>
    </source>
</evidence>
<dbReference type="EMBL" id="JBHTEF010000001">
    <property type="protein sequence ID" value="MFC7581617.1"/>
    <property type="molecule type" value="Genomic_DNA"/>
</dbReference>
<reference evidence="4" key="1">
    <citation type="journal article" date="2019" name="Int. J. Syst. Evol. Microbiol.">
        <title>The Global Catalogue of Microorganisms (GCM) 10K type strain sequencing project: providing services to taxonomists for standard genome sequencing and annotation.</title>
        <authorList>
            <consortium name="The Broad Institute Genomics Platform"/>
            <consortium name="The Broad Institute Genome Sequencing Center for Infectious Disease"/>
            <person name="Wu L."/>
            <person name="Ma J."/>
        </authorList>
    </citation>
    <scope>NUCLEOTIDE SEQUENCE [LARGE SCALE GENOMIC DNA]</scope>
    <source>
        <strain evidence="4">CCUG 56698</strain>
    </source>
</reference>
<dbReference type="InterPro" id="IPR029058">
    <property type="entry name" value="AB_hydrolase_fold"/>
</dbReference>
<dbReference type="PANTHER" id="PTHR40111">
    <property type="entry name" value="CEPHALOSPORIN-C DEACETYLASE"/>
    <property type="match status" value="1"/>
</dbReference>
<accession>A0ABW2SNF7</accession>
<evidence type="ECO:0000313" key="4">
    <source>
        <dbReference type="Proteomes" id="UP001596527"/>
    </source>
</evidence>
<feature type="domain" description="Acetyl xylan esterase" evidence="2">
    <location>
        <begin position="1"/>
        <end position="325"/>
    </location>
</feature>
<gene>
    <name evidence="3" type="ORF">ACFQWG_10475</name>
</gene>
<sequence length="334" mass="35914">MARFDLPLEELRAYRPEVPEPSDFDDFWQETLEESRAAVDQGPGVRLKRADTPVSVVDVYDVTFPGFAGEPVRAWLSVPRGATGPLPGVVEFLGYGGGRGLAHTAVGWSLAGFAYLLMDTRGQGSGWAPGDTPDPHGSGPAASGVMTRGIESPRTYYYRRLIADAVRAVETARSLPQVDADRVAVTGTSQGGGLTLAVAGLVGGLVAAMPNVPFLCHFVRAVGLTDRAPYTEIRDYLRIHRDLAEQTFTTLSYVDAVSFAARATAPALFSTALEDQTCPPSTVFAAFNRYGAPGSAGAVDKDITVYPYNTHEGGGEFQWPLEVAFVRERLRRLD</sequence>
<evidence type="ECO:0000259" key="2">
    <source>
        <dbReference type="Pfam" id="PF05448"/>
    </source>
</evidence>
<dbReference type="PANTHER" id="PTHR40111:SF1">
    <property type="entry name" value="CEPHALOSPORIN-C DEACETYLASE"/>
    <property type="match status" value="1"/>
</dbReference>
<feature type="region of interest" description="Disordered" evidence="1">
    <location>
        <begin position="125"/>
        <end position="145"/>
    </location>
</feature>
<proteinExistence type="predicted"/>
<dbReference type="SUPFAM" id="SSF53474">
    <property type="entry name" value="alpha/beta-Hydrolases"/>
    <property type="match status" value="1"/>
</dbReference>
<organism evidence="3 4">
    <name type="scientific">Schaalia naturae</name>
    <dbReference type="NCBI Taxonomy" id="635203"/>
    <lineage>
        <taxon>Bacteria</taxon>
        <taxon>Bacillati</taxon>
        <taxon>Actinomycetota</taxon>
        <taxon>Actinomycetes</taxon>
        <taxon>Actinomycetales</taxon>
        <taxon>Actinomycetaceae</taxon>
        <taxon>Schaalia</taxon>
    </lineage>
</organism>
<comment type="caution">
    <text evidence="3">The sequence shown here is derived from an EMBL/GenBank/DDBJ whole genome shotgun (WGS) entry which is preliminary data.</text>
</comment>
<dbReference type="Proteomes" id="UP001596527">
    <property type="component" value="Unassembled WGS sequence"/>
</dbReference>
<keyword evidence="4" id="KW-1185">Reference proteome</keyword>
<dbReference type="InterPro" id="IPR008391">
    <property type="entry name" value="AXE1_dom"/>
</dbReference>
<name>A0ABW2SNF7_9ACTO</name>
<protein>
    <submittedName>
        <fullName evidence="3">Acetylxylan esterase</fullName>
    </submittedName>
</protein>
<dbReference type="Pfam" id="PF05448">
    <property type="entry name" value="AXE1"/>
    <property type="match status" value="1"/>
</dbReference>